<sequence length="148" mass="16249">MASITFSLDTLAVLMLALKEKSGKGLENAHYEMMSALDGTKTAESFKHQMRPVITRANELKEKRDGGEIFRSVKAGMKRAKTETQSPAPAAKEQRGPTKVKKENPQMPKGKGRKTPTTAAEFSISTEFEDADGNVLKAEEADDDDYLV</sequence>
<dbReference type="GeneID" id="19898572"/>
<feature type="compositionally biased region" description="Basic and acidic residues" evidence="1">
    <location>
        <begin position="92"/>
        <end position="104"/>
    </location>
</feature>
<dbReference type="EMBL" id="JH767557">
    <property type="protein sequence ID" value="EON62042.1"/>
    <property type="molecule type" value="Genomic_DNA"/>
</dbReference>
<feature type="region of interest" description="Disordered" evidence="1">
    <location>
        <begin position="65"/>
        <end position="148"/>
    </location>
</feature>
<feature type="compositionally biased region" description="Polar residues" evidence="1">
    <location>
        <begin position="115"/>
        <end position="126"/>
    </location>
</feature>
<name>R7YJE2_CONA1</name>
<dbReference type="eggNOG" id="ENOG502SZBR">
    <property type="taxonomic scope" value="Eukaryota"/>
</dbReference>
<proteinExistence type="predicted"/>
<accession>R7YJE2</accession>
<evidence type="ECO:0000256" key="1">
    <source>
        <dbReference type="SAM" id="MobiDB-lite"/>
    </source>
</evidence>
<dbReference type="AlphaFoldDB" id="R7YJE2"/>
<dbReference type="RefSeq" id="XP_007777359.1">
    <property type="nucleotide sequence ID" value="XM_007779169.1"/>
</dbReference>
<organism evidence="2 3">
    <name type="scientific">Coniosporium apollinis (strain CBS 100218)</name>
    <name type="common">Rock-inhabiting black yeast</name>
    <dbReference type="NCBI Taxonomy" id="1168221"/>
    <lineage>
        <taxon>Eukaryota</taxon>
        <taxon>Fungi</taxon>
        <taxon>Dikarya</taxon>
        <taxon>Ascomycota</taxon>
        <taxon>Pezizomycotina</taxon>
        <taxon>Dothideomycetes</taxon>
        <taxon>Dothideomycetes incertae sedis</taxon>
        <taxon>Coniosporium</taxon>
    </lineage>
</organism>
<dbReference type="HOGENOM" id="CLU_1758693_0_0_1"/>
<evidence type="ECO:0000313" key="3">
    <source>
        <dbReference type="Proteomes" id="UP000016924"/>
    </source>
</evidence>
<reference evidence="3" key="1">
    <citation type="submission" date="2012-06" db="EMBL/GenBank/DDBJ databases">
        <title>The genome sequence of Coniosporium apollinis CBS 100218.</title>
        <authorList>
            <consortium name="The Broad Institute Genome Sequencing Platform"/>
            <person name="Cuomo C."/>
            <person name="Gorbushina A."/>
            <person name="Noack S."/>
            <person name="Walker B."/>
            <person name="Young S.K."/>
            <person name="Zeng Q."/>
            <person name="Gargeya S."/>
            <person name="Fitzgerald M."/>
            <person name="Haas B."/>
            <person name="Abouelleil A."/>
            <person name="Alvarado L."/>
            <person name="Arachchi H.M."/>
            <person name="Berlin A.M."/>
            <person name="Chapman S.B."/>
            <person name="Goldberg J."/>
            <person name="Griggs A."/>
            <person name="Gujja S."/>
            <person name="Hansen M."/>
            <person name="Howarth C."/>
            <person name="Imamovic A."/>
            <person name="Larimer J."/>
            <person name="McCowan C."/>
            <person name="Montmayeur A."/>
            <person name="Murphy C."/>
            <person name="Neiman D."/>
            <person name="Pearson M."/>
            <person name="Priest M."/>
            <person name="Roberts A."/>
            <person name="Saif S."/>
            <person name="Shea T."/>
            <person name="Sisk P."/>
            <person name="Sykes S."/>
            <person name="Wortman J."/>
            <person name="Nusbaum C."/>
            <person name="Birren B."/>
        </authorList>
    </citation>
    <scope>NUCLEOTIDE SEQUENCE [LARGE SCALE GENOMIC DNA]</scope>
    <source>
        <strain evidence="3">CBS 100218</strain>
    </source>
</reference>
<gene>
    <name evidence="2" type="ORF">W97_01261</name>
</gene>
<dbReference type="OrthoDB" id="3938057at2759"/>
<keyword evidence="3" id="KW-1185">Reference proteome</keyword>
<evidence type="ECO:0000313" key="2">
    <source>
        <dbReference type="EMBL" id="EON62042.1"/>
    </source>
</evidence>
<protein>
    <submittedName>
        <fullName evidence="2">Uncharacterized protein</fullName>
    </submittedName>
</protein>
<dbReference type="Proteomes" id="UP000016924">
    <property type="component" value="Unassembled WGS sequence"/>
</dbReference>